<organism evidence="2">
    <name type="scientific">marine sediment metagenome</name>
    <dbReference type="NCBI Taxonomy" id="412755"/>
    <lineage>
        <taxon>unclassified sequences</taxon>
        <taxon>metagenomes</taxon>
        <taxon>ecological metagenomes</taxon>
    </lineage>
</organism>
<dbReference type="EMBL" id="LAZR01002582">
    <property type="protein sequence ID" value="KKN28180.1"/>
    <property type="molecule type" value="Genomic_DNA"/>
</dbReference>
<proteinExistence type="predicted"/>
<evidence type="ECO:0000256" key="1">
    <source>
        <dbReference type="SAM" id="MobiDB-lite"/>
    </source>
</evidence>
<accession>A0A0F9P8G3</accession>
<comment type="caution">
    <text evidence="2">The sequence shown here is derived from an EMBL/GenBank/DDBJ whole genome shotgun (WGS) entry which is preliminary data.</text>
</comment>
<protein>
    <submittedName>
        <fullName evidence="2">Uncharacterized protein</fullName>
    </submittedName>
</protein>
<gene>
    <name evidence="2" type="ORF">LCGC14_0856810</name>
</gene>
<name>A0A0F9P8G3_9ZZZZ</name>
<reference evidence="2" key="1">
    <citation type="journal article" date="2015" name="Nature">
        <title>Complex archaea that bridge the gap between prokaryotes and eukaryotes.</title>
        <authorList>
            <person name="Spang A."/>
            <person name="Saw J.H."/>
            <person name="Jorgensen S.L."/>
            <person name="Zaremba-Niedzwiedzka K."/>
            <person name="Martijn J."/>
            <person name="Lind A.E."/>
            <person name="van Eijk R."/>
            <person name="Schleper C."/>
            <person name="Guy L."/>
            <person name="Ettema T.J."/>
        </authorList>
    </citation>
    <scope>NUCLEOTIDE SEQUENCE</scope>
</reference>
<dbReference type="AlphaFoldDB" id="A0A0F9P8G3"/>
<feature type="region of interest" description="Disordered" evidence="1">
    <location>
        <begin position="1"/>
        <end position="24"/>
    </location>
</feature>
<sequence>MSKSKAKVAEVAQTPDRTKSMSSRIKSSGAVLGEFLKGQPHYPVFCINPDYGTDSENDRWTLIIPLEGTIQAVKTEFRGYTPKSDLSSMALAMMSNPDRAVDATTDLPVITDTQAVKLIGITVAQL</sequence>
<evidence type="ECO:0000313" key="2">
    <source>
        <dbReference type="EMBL" id="KKN28180.1"/>
    </source>
</evidence>